<evidence type="ECO:0000313" key="1">
    <source>
        <dbReference type="EMBL" id="AKH42821.1"/>
    </source>
</evidence>
<dbReference type="PROSITE" id="PS00380">
    <property type="entry name" value="RHODANESE_1"/>
    <property type="match status" value="1"/>
</dbReference>
<accession>A0A0F7KUF5</accession>
<organism evidence="1 2">
    <name type="scientific">Croceibacterium atlanticum</name>
    <dbReference type="NCBI Taxonomy" id="1267766"/>
    <lineage>
        <taxon>Bacteria</taxon>
        <taxon>Pseudomonadati</taxon>
        <taxon>Pseudomonadota</taxon>
        <taxon>Alphaproteobacteria</taxon>
        <taxon>Sphingomonadales</taxon>
        <taxon>Erythrobacteraceae</taxon>
        <taxon>Croceibacterium</taxon>
    </lineage>
</organism>
<dbReference type="RefSeq" id="WP_046903532.1">
    <property type="nucleotide sequence ID" value="NZ_CP011452.2"/>
</dbReference>
<name>A0A0F7KUF5_9SPHN</name>
<dbReference type="Pfam" id="PF00581">
    <property type="entry name" value="Rhodanese"/>
    <property type="match status" value="1"/>
</dbReference>
<dbReference type="KEGG" id="aay:WYH_01785"/>
<dbReference type="InterPro" id="IPR050229">
    <property type="entry name" value="GlpE_sulfurtransferase"/>
</dbReference>
<dbReference type="PANTHER" id="PTHR43031">
    <property type="entry name" value="FAD-DEPENDENT OXIDOREDUCTASE"/>
    <property type="match status" value="1"/>
</dbReference>
<dbReference type="OrthoDB" id="9789585at2"/>
<dbReference type="InterPro" id="IPR036873">
    <property type="entry name" value="Rhodanese-like_dom_sf"/>
</dbReference>
<dbReference type="PANTHER" id="PTHR43031:SF1">
    <property type="entry name" value="PYRIDINE NUCLEOTIDE-DISULPHIDE OXIDOREDUCTASE"/>
    <property type="match status" value="1"/>
</dbReference>
<gene>
    <name evidence="1" type="primary">moeZ</name>
    <name evidence="1" type="ORF">WYH_01785</name>
</gene>
<sequence>MFGFGKRAKRRDVTPEELQSMIQRGQACVVDVREPAEFADGHVPGAINLPLSRFDAARLPDTDPCNVVLICAGGIRSAQALRQCADTGVDAHLAGGMRAWMKAGMPVEG</sequence>
<keyword evidence="1" id="KW-0548">Nucleotidyltransferase</keyword>
<reference evidence="1" key="1">
    <citation type="submission" date="2015-05" db="EMBL/GenBank/DDBJ databases">
        <title>The complete genome of Altererythrobacter atlanticus strain 26DY36.</title>
        <authorList>
            <person name="Wu Y.-H."/>
            <person name="Cheng H."/>
            <person name="Wu X.-W."/>
        </authorList>
    </citation>
    <scope>NUCLEOTIDE SEQUENCE [LARGE SCALE GENOMIC DNA]</scope>
    <source>
        <strain evidence="1">26DY36</strain>
    </source>
</reference>
<dbReference type="CDD" id="cd00158">
    <property type="entry name" value="RHOD"/>
    <property type="match status" value="1"/>
</dbReference>
<dbReference type="PATRIC" id="fig|1267766.3.peg.1804"/>
<dbReference type="SUPFAM" id="SSF52821">
    <property type="entry name" value="Rhodanese/Cell cycle control phosphatase"/>
    <property type="match status" value="1"/>
</dbReference>
<dbReference type="Proteomes" id="UP000034392">
    <property type="component" value="Chromosome"/>
</dbReference>
<dbReference type="AlphaFoldDB" id="A0A0F7KUF5"/>
<dbReference type="SMART" id="SM00450">
    <property type="entry name" value="RHOD"/>
    <property type="match status" value="1"/>
</dbReference>
<dbReference type="InterPro" id="IPR001763">
    <property type="entry name" value="Rhodanese-like_dom"/>
</dbReference>
<dbReference type="STRING" id="1267766.WYH_01785"/>
<dbReference type="EMBL" id="CP011452">
    <property type="protein sequence ID" value="AKH42821.1"/>
    <property type="molecule type" value="Genomic_DNA"/>
</dbReference>
<dbReference type="GO" id="GO:0016779">
    <property type="term" value="F:nucleotidyltransferase activity"/>
    <property type="evidence" value="ECO:0007669"/>
    <property type="project" value="UniProtKB-KW"/>
</dbReference>
<protein>
    <submittedName>
        <fullName evidence="1">Adenylyltransferase/sulfurtransferase MoeZ</fullName>
    </submittedName>
</protein>
<keyword evidence="1" id="KW-0808">Transferase</keyword>
<dbReference type="Gene3D" id="3.40.250.10">
    <property type="entry name" value="Rhodanese-like domain"/>
    <property type="match status" value="1"/>
</dbReference>
<dbReference type="PROSITE" id="PS50206">
    <property type="entry name" value="RHODANESE_3"/>
    <property type="match status" value="1"/>
</dbReference>
<keyword evidence="2" id="KW-1185">Reference proteome</keyword>
<evidence type="ECO:0000313" key="2">
    <source>
        <dbReference type="Proteomes" id="UP000034392"/>
    </source>
</evidence>
<dbReference type="GO" id="GO:0004792">
    <property type="term" value="F:thiosulfate-cyanide sulfurtransferase activity"/>
    <property type="evidence" value="ECO:0007669"/>
    <property type="project" value="InterPro"/>
</dbReference>
<dbReference type="InterPro" id="IPR001307">
    <property type="entry name" value="Thiosulphate_STrfase_CS"/>
</dbReference>
<proteinExistence type="predicted"/>